<name>A0A1Y4IUJ1_PARDI</name>
<sequence length="436" mass="49672">MWLMICKQLINRWRSSLSVCLELLLVFCLAWFLLDYFFVESYNRSLPVGRSYDGVWLVEMGLLPENAREYVAAESDSVNLPVHYARILERLCAYPGVSKVGASYGCASLPYSPCYNGTGIRNVEDTARTIGCMAMWFDPTTDFLEVFSHRCAADGQVVSTADYDWGDPRAVLITRQMERKLFGEGQAVGRLITDSDDPAESEAHKRVVGVLEDVKRLDNDLPRGVLFFPKRPDYGEIPDMNYFIRVAGGESDVRFAEAFRERMSRELRTGNFFLKRLTPYHRYKADMDFAFGITYNYRIRLSLLVFLCVNILLCVIGTFWYRIRTRRGEIGLRRAIGSGRGQVRGMLFREGIVMLALITPFALLIESQIVLAGLMDLPYGPQMVLPDNYWPAMMPLRFLLVNIAVWLLMAAAILVGIWLPASRAAEMEPAEALRYE</sequence>
<dbReference type="PANTHER" id="PTHR30572:SF18">
    <property type="entry name" value="ABC-TYPE MACROLIDE FAMILY EXPORT SYSTEM PERMEASE COMPONENT 2"/>
    <property type="match status" value="1"/>
</dbReference>
<dbReference type="AlphaFoldDB" id="A0A1Y4IUJ1"/>
<feature type="transmembrane region" description="Helical" evidence="6">
    <location>
        <begin position="21"/>
        <end position="39"/>
    </location>
</feature>
<dbReference type="EMBL" id="NFJX01000004">
    <property type="protein sequence ID" value="OUP20552.1"/>
    <property type="molecule type" value="Genomic_DNA"/>
</dbReference>
<feature type="domain" description="ABC3 transporter permease C-terminal" evidence="7">
    <location>
        <begin position="303"/>
        <end position="429"/>
    </location>
</feature>
<organism evidence="8 9">
    <name type="scientific">Parabacteroides distasonis</name>
    <dbReference type="NCBI Taxonomy" id="823"/>
    <lineage>
        <taxon>Bacteria</taxon>
        <taxon>Pseudomonadati</taxon>
        <taxon>Bacteroidota</taxon>
        <taxon>Bacteroidia</taxon>
        <taxon>Bacteroidales</taxon>
        <taxon>Tannerellaceae</taxon>
        <taxon>Parabacteroides</taxon>
    </lineage>
</organism>
<comment type="subcellular location">
    <subcellularLocation>
        <location evidence="1">Cell membrane</location>
        <topology evidence="1">Multi-pass membrane protein</topology>
    </subcellularLocation>
</comment>
<dbReference type="Proteomes" id="UP000195950">
    <property type="component" value="Unassembled WGS sequence"/>
</dbReference>
<keyword evidence="5 6" id="KW-0472">Membrane</keyword>
<dbReference type="InterPro" id="IPR050250">
    <property type="entry name" value="Macrolide_Exporter_MacB"/>
</dbReference>
<dbReference type="Pfam" id="PF02687">
    <property type="entry name" value="FtsX"/>
    <property type="match status" value="1"/>
</dbReference>
<dbReference type="PANTHER" id="PTHR30572">
    <property type="entry name" value="MEMBRANE COMPONENT OF TRANSPORTER-RELATED"/>
    <property type="match status" value="1"/>
</dbReference>
<feature type="transmembrane region" description="Helical" evidence="6">
    <location>
        <begin position="301"/>
        <end position="323"/>
    </location>
</feature>
<dbReference type="GO" id="GO:0022857">
    <property type="term" value="F:transmembrane transporter activity"/>
    <property type="evidence" value="ECO:0007669"/>
    <property type="project" value="TreeGrafter"/>
</dbReference>
<evidence type="ECO:0000256" key="2">
    <source>
        <dbReference type="ARBA" id="ARBA00022475"/>
    </source>
</evidence>
<feature type="transmembrane region" description="Helical" evidence="6">
    <location>
        <begin position="395"/>
        <end position="419"/>
    </location>
</feature>
<dbReference type="InterPro" id="IPR003838">
    <property type="entry name" value="ABC3_permease_C"/>
</dbReference>
<proteinExistence type="predicted"/>
<reference evidence="9" key="1">
    <citation type="submission" date="2017-04" db="EMBL/GenBank/DDBJ databases">
        <title>Function of individual gut microbiota members based on whole genome sequencing of pure cultures obtained from chicken caecum.</title>
        <authorList>
            <person name="Medvecky M."/>
            <person name="Cejkova D."/>
            <person name="Polansky O."/>
            <person name="Karasova D."/>
            <person name="Kubasova T."/>
            <person name="Cizek A."/>
            <person name="Rychlik I."/>
        </authorList>
    </citation>
    <scope>NUCLEOTIDE SEQUENCE [LARGE SCALE GENOMIC DNA]</scope>
    <source>
        <strain evidence="9">An199</strain>
    </source>
</reference>
<gene>
    <name evidence="8" type="ORF">B5F32_06420</name>
</gene>
<keyword evidence="3 6" id="KW-0812">Transmembrane</keyword>
<comment type="caution">
    <text evidence="8">The sequence shown here is derived from an EMBL/GenBank/DDBJ whole genome shotgun (WGS) entry which is preliminary data.</text>
</comment>
<dbReference type="RefSeq" id="WP_034531978.1">
    <property type="nucleotide sequence ID" value="NZ_CAJSZN010000006.1"/>
</dbReference>
<evidence type="ECO:0000256" key="5">
    <source>
        <dbReference type="ARBA" id="ARBA00023136"/>
    </source>
</evidence>
<keyword evidence="2" id="KW-1003">Cell membrane</keyword>
<evidence type="ECO:0000256" key="4">
    <source>
        <dbReference type="ARBA" id="ARBA00022989"/>
    </source>
</evidence>
<dbReference type="GO" id="GO:0005886">
    <property type="term" value="C:plasma membrane"/>
    <property type="evidence" value="ECO:0007669"/>
    <property type="project" value="UniProtKB-SubCell"/>
</dbReference>
<accession>A0A1Y4IUJ1</accession>
<evidence type="ECO:0000256" key="3">
    <source>
        <dbReference type="ARBA" id="ARBA00022692"/>
    </source>
</evidence>
<protein>
    <submittedName>
        <fullName evidence="8">ABC transporter permease</fullName>
    </submittedName>
</protein>
<evidence type="ECO:0000256" key="6">
    <source>
        <dbReference type="SAM" id="Phobius"/>
    </source>
</evidence>
<evidence type="ECO:0000313" key="9">
    <source>
        <dbReference type="Proteomes" id="UP000195950"/>
    </source>
</evidence>
<evidence type="ECO:0000313" key="8">
    <source>
        <dbReference type="EMBL" id="OUP20552.1"/>
    </source>
</evidence>
<evidence type="ECO:0000256" key="1">
    <source>
        <dbReference type="ARBA" id="ARBA00004651"/>
    </source>
</evidence>
<evidence type="ECO:0000259" key="7">
    <source>
        <dbReference type="Pfam" id="PF02687"/>
    </source>
</evidence>
<keyword evidence="4 6" id="KW-1133">Transmembrane helix</keyword>
<feature type="transmembrane region" description="Helical" evidence="6">
    <location>
        <begin position="352"/>
        <end position="375"/>
    </location>
</feature>